<dbReference type="GO" id="GO:0009507">
    <property type="term" value="C:chloroplast"/>
    <property type="evidence" value="ECO:0007669"/>
    <property type="project" value="TreeGrafter"/>
</dbReference>
<dbReference type="OrthoDB" id="1923667at2759"/>
<evidence type="ECO:0000313" key="2">
    <source>
        <dbReference type="Proteomes" id="UP000236333"/>
    </source>
</evidence>
<dbReference type="Proteomes" id="UP000236333">
    <property type="component" value="Unassembled WGS sequence"/>
</dbReference>
<keyword evidence="2" id="KW-1185">Reference proteome</keyword>
<dbReference type="PANTHER" id="PTHR42899">
    <property type="entry name" value="SPERMATOGENESIS-ASSOCIATED PROTEIN 20"/>
    <property type="match status" value="1"/>
</dbReference>
<accession>A0A2J7ZG53</accession>
<name>A0A2J7ZG53_9CHLO</name>
<dbReference type="InterPro" id="IPR024705">
    <property type="entry name" value="Ssp411"/>
</dbReference>
<dbReference type="PANTHER" id="PTHR42899:SF1">
    <property type="entry name" value="SPERMATOGENESIS-ASSOCIATED PROTEIN 20"/>
    <property type="match status" value="1"/>
</dbReference>
<dbReference type="AlphaFoldDB" id="A0A2J7ZG53"/>
<sequence length="128" mass="13456">ATQDLLFWDAQSGGYYSTPDPASPDADPSIRIRIKDDYDGAEPTASSVSAANLLRLADLLPVRHPQPAEAETAVSYDGAAAAATAPLSYEEAAVRTLSAFLGRLTQAPLAVPALCCAAHTFSKKPLRQ</sequence>
<gene>
    <name evidence="1" type="ORF">TSOC_014974</name>
</gene>
<protein>
    <submittedName>
        <fullName evidence="1">Spermatogenesis-associated protein 20</fullName>
    </submittedName>
</protein>
<dbReference type="EMBL" id="PGGS01003534">
    <property type="protein sequence ID" value="PNG99253.1"/>
    <property type="molecule type" value="Genomic_DNA"/>
</dbReference>
<organism evidence="1 2">
    <name type="scientific">Tetrabaena socialis</name>
    <dbReference type="NCBI Taxonomy" id="47790"/>
    <lineage>
        <taxon>Eukaryota</taxon>
        <taxon>Viridiplantae</taxon>
        <taxon>Chlorophyta</taxon>
        <taxon>core chlorophytes</taxon>
        <taxon>Chlorophyceae</taxon>
        <taxon>CS clade</taxon>
        <taxon>Chlamydomonadales</taxon>
        <taxon>Tetrabaenaceae</taxon>
        <taxon>Tetrabaena</taxon>
    </lineage>
</organism>
<reference evidence="1 2" key="1">
    <citation type="journal article" date="2017" name="Mol. Biol. Evol.">
        <title>The 4-celled Tetrabaena socialis nuclear genome reveals the essential components for genetic control of cell number at the origin of multicellularity in the volvocine lineage.</title>
        <authorList>
            <person name="Featherston J."/>
            <person name="Arakaki Y."/>
            <person name="Hanschen E.R."/>
            <person name="Ferris P.J."/>
            <person name="Michod R.E."/>
            <person name="Olson B.J.S.C."/>
            <person name="Nozaki H."/>
            <person name="Durand P.M."/>
        </authorList>
    </citation>
    <scope>NUCLEOTIDE SEQUENCE [LARGE SCALE GENOMIC DNA]</scope>
    <source>
        <strain evidence="1 2">NIES-571</strain>
    </source>
</reference>
<comment type="caution">
    <text evidence="1">The sequence shown here is derived from an EMBL/GenBank/DDBJ whole genome shotgun (WGS) entry which is preliminary data.</text>
</comment>
<proteinExistence type="predicted"/>
<feature type="non-terminal residue" evidence="1">
    <location>
        <position position="128"/>
    </location>
</feature>
<feature type="non-terminal residue" evidence="1">
    <location>
        <position position="1"/>
    </location>
</feature>
<evidence type="ECO:0000313" key="1">
    <source>
        <dbReference type="EMBL" id="PNG99253.1"/>
    </source>
</evidence>